<accession>A0AA38J272</accession>
<dbReference type="EMBL" id="JALNTZ010000002">
    <property type="protein sequence ID" value="KAJ3664152.1"/>
    <property type="molecule type" value="Genomic_DNA"/>
</dbReference>
<name>A0AA38J272_9CUCU</name>
<dbReference type="AlphaFoldDB" id="A0AA38J272"/>
<keyword evidence="3" id="KW-1185">Reference proteome</keyword>
<evidence type="ECO:0000313" key="2">
    <source>
        <dbReference type="EMBL" id="KAJ3664152.1"/>
    </source>
</evidence>
<reference evidence="2" key="1">
    <citation type="journal article" date="2023" name="G3 (Bethesda)">
        <title>Whole genome assemblies of Zophobas morio and Tenebrio molitor.</title>
        <authorList>
            <person name="Kaur S."/>
            <person name="Stinson S.A."/>
            <person name="diCenzo G.C."/>
        </authorList>
    </citation>
    <scope>NUCLEOTIDE SEQUENCE</scope>
    <source>
        <strain evidence="2">QUZm001</strain>
    </source>
</reference>
<protein>
    <submittedName>
        <fullName evidence="2">Uncharacterized protein</fullName>
    </submittedName>
</protein>
<evidence type="ECO:0000313" key="3">
    <source>
        <dbReference type="Proteomes" id="UP001168821"/>
    </source>
</evidence>
<comment type="caution">
    <text evidence="2">The sequence shown here is derived from an EMBL/GenBank/DDBJ whole genome shotgun (WGS) entry which is preliminary data.</text>
</comment>
<feature type="signal peptide" evidence="1">
    <location>
        <begin position="1"/>
        <end position="18"/>
    </location>
</feature>
<dbReference type="Proteomes" id="UP001168821">
    <property type="component" value="Unassembled WGS sequence"/>
</dbReference>
<evidence type="ECO:0000256" key="1">
    <source>
        <dbReference type="SAM" id="SignalP"/>
    </source>
</evidence>
<proteinExistence type="predicted"/>
<organism evidence="2 3">
    <name type="scientific">Zophobas morio</name>
    <dbReference type="NCBI Taxonomy" id="2755281"/>
    <lineage>
        <taxon>Eukaryota</taxon>
        <taxon>Metazoa</taxon>
        <taxon>Ecdysozoa</taxon>
        <taxon>Arthropoda</taxon>
        <taxon>Hexapoda</taxon>
        <taxon>Insecta</taxon>
        <taxon>Pterygota</taxon>
        <taxon>Neoptera</taxon>
        <taxon>Endopterygota</taxon>
        <taxon>Coleoptera</taxon>
        <taxon>Polyphaga</taxon>
        <taxon>Cucujiformia</taxon>
        <taxon>Tenebrionidae</taxon>
        <taxon>Zophobas</taxon>
    </lineage>
</organism>
<gene>
    <name evidence="2" type="ORF">Zmor_008343</name>
</gene>
<keyword evidence="1" id="KW-0732">Signal</keyword>
<feature type="chain" id="PRO_5041256045" evidence="1">
    <location>
        <begin position="19"/>
        <end position="78"/>
    </location>
</feature>
<sequence>MRVKTLVFLLCVVVLAEGLSIHKRSACSTSTNLGKESSDQIIEVSKSAEDNSDECPQWVLIGGQCIDWCDPGYHPDKK</sequence>